<evidence type="ECO:0000259" key="1">
    <source>
        <dbReference type="Pfam" id="PF00534"/>
    </source>
</evidence>
<dbReference type="PANTHER" id="PTHR45947">
    <property type="entry name" value="SULFOQUINOVOSYL TRANSFERASE SQD2"/>
    <property type="match status" value="1"/>
</dbReference>
<dbReference type="SUPFAM" id="SSF53756">
    <property type="entry name" value="UDP-Glycosyltransferase/glycogen phosphorylase"/>
    <property type="match status" value="1"/>
</dbReference>
<reference evidence="2 3" key="1">
    <citation type="submission" date="2024-02" db="EMBL/GenBank/DDBJ databases">
        <title>A Gaetbulibacter species isolated from tidal flats and genomic insights of their niches.</title>
        <authorList>
            <person name="Ye Y."/>
        </authorList>
    </citation>
    <scope>NUCLEOTIDE SEQUENCE [LARGE SCALE GENOMIC DNA]</scope>
    <source>
        <strain evidence="2 3">KEM-8</strain>
    </source>
</reference>
<dbReference type="InterPro" id="IPR001296">
    <property type="entry name" value="Glyco_trans_1"/>
</dbReference>
<dbReference type="EMBL" id="JBAWKC010000003">
    <property type="protein sequence ID" value="MFH6769249.1"/>
    <property type="molecule type" value="Genomic_DNA"/>
</dbReference>
<feature type="domain" description="Glycosyl transferase family 1" evidence="1">
    <location>
        <begin position="196"/>
        <end position="349"/>
    </location>
</feature>
<evidence type="ECO:0000313" key="3">
    <source>
        <dbReference type="Proteomes" id="UP001610104"/>
    </source>
</evidence>
<organism evidence="2 3">
    <name type="scientific">Gaetbulibacter aquiaggeris</name>
    <dbReference type="NCBI Taxonomy" id="1735373"/>
    <lineage>
        <taxon>Bacteria</taxon>
        <taxon>Pseudomonadati</taxon>
        <taxon>Bacteroidota</taxon>
        <taxon>Flavobacteriia</taxon>
        <taxon>Flavobacteriales</taxon>
        <taxon>Flavobacteriaceae</taxon>
        <taxon>Gaetbulibacter</taxon>
    </lineage>
</organism>
<evidence type="ECO:0000313" key="2">
    <source>
        <dbReference type="EMBL" id="MFH6769249.1"/>
    </source>
</evidence>
<dbReference type="Proteomes" id="UP001610104">
    <property type="component" value="Unassembled WGS sequence"/>
</dbReference>
<keyword evidence="3" id="KW-1185">Reference proteome</keyword>
<dbReference type="Pfam" id="PF00534">
    <property type="entry name" value="Glycos_transf_1"/>
    <property type="match status" value="1"/>
</dbReference>
<dbReference type="RefSeq" id="WP_395438488.1">
    <property type="nucleotide sequence ID" value="NZ_JBAWKC010000003.1"/>
</dbReference>
<dbReference type="InterPro" id="IPR050194">
    <property type="entry name" value="Glycosyltransferase_grp1"/>
</dbReference>
<accession>A0ABW7MQY4</accession>
<proteinExistence type="predicted"/>
<comment type="caution">
    <text evidence="2">The sequence shown here is derived from an EMBL/GenBank/DDBJ whole genome shotgun (WGS) entry which is preliminary data.</text>
</comment>
<dbReference type="PANTHER" id="PTHR45947:SF3">
    <property type="entry name" value="SULFOQUINOVOSYL TRANSFERASE SQD2"/>
    <property type="match status" value="1"/>
</dbReference>
<sequence>MTPIRVLQVFTIMDRGGAESMIMNYYRKIDRSKIQFDFLVHRNKKAAYDDEIKALGGNIYKLPSINPFYPKSYYKKLRALFDAHNDYSIVHSHINTFSCFPLKIAREFNIPCRIAHAHIALDTFSLRTIIRNNVDVSEVLKHIIKLFLRRRINKYPTHYFSCGQKAGNWLFGNTSFERMNNAIDSEKFQYNSEIEKEYKEKFNLKESIVIGHIGRFDSQKNHSFLLNIFAQLLKKNPNSKLILIGEGPLKRKIENEAKNLAIYEDIFFLGVRDDIVELLQTMDVFVFPSIYEGLPVTLIEAQSSGTPILAADTISEEVKITDLIEFISLDKSPEFWAEKIMDIKKNNMPKADTKNLIIGNGYDIISNVNKLQDFYLQQNTNK</sequence>
<dbReference type="Gene3D" id="3.40.50.2000">
    <property type="entry name" value="Glycogen Phosphorylase B"/>
    <property type="match status" value="2"/>
</dbReference>
<name>A0ABW7MQY4_9FLAO</name>
<gene>
    <name evidence="2" type="ORF">V8G56_10915</name>
</gene>
<protein>
    <submittedName>
        <fullName evidence="2">Glycosyltransferase family 1 protein</fullName>
    </submittedName>
</protein>
<dbReference type="CDD" id="cd03812">
    <property type="entry name" value="GT4_CapH-like"/>
    <property type="match status" value="1"/>
</dbReference>